<proteinExistence type="inferred from homology"/>
<evidence type="ECO:0000313" key="5">
    <source>
        <dbReference type="Proteomes" id="UP000244248"/>
    </source>
</evidence>
<sequence length="261" mass="28983">MTRPTIFITGAAAGIGRATAELFAARGWFLGLYDVDEAGLRVLQERFGADNCIIGKLDTTDVETYKSALEAFWNASGFQLNVLFNNAGIASVDDFENIPLARHHRTVEVNLNGVINGFYLALPYLIRTPDARVISMCSASAIYGAPKLTVYSSTKFAIRGLTESLNVEWDRHGIRVMDIMPLFVNTPMVRQFESQPESAKKMGVRLTAEDIAAVVWKGATRPAWMTPVHYYPGLQTFLMHLLTKITPSFLNRIVVKKLSGY</sequence>
<evidence type="ECO:0000256" key="1">
    <source>
        <dbReference type="ARBA" id="ARBA00006484"/>
    </source>
</evidence>
<dbReference type="OrthoDB" id="658698at2"/>
<dbReference type="GO" id="GO:0016491">
    <property type="term" value="F:oxidoreductase activity"/>
    <property type="evidence" value="ECO:0007669"/>
    <property type="project" value="UniProtKB-KW"/>
</dbReference>
<protein>
    <submittedName>
        <fullName evidence="4">Short-chain dehydrogenase</fullName>
    </submittedName>
</protein>
<evidence type="ECO:0000256" key="3">
    <source>
        <dbReference type="RuleBase" id="RU000363"/>
    </source>
</evidence>
<dbReference type="SUPFAM" id="SSF51735">
    <property type="entry name" value="NAD(P)-binding Rossmann-fold domains"/>
    <property type="match status" value="1"/>
</dbReference>
<comment type="caution">
    <text evidence="4">The sequence shown here is derived from an EMBL/GenBank/DDBJ whole genome shotgun (WGS) entry which is preliminary data.</text>
</comment>
<name>A0A2T5MI29_9GAMM</name>
<dbReference type="RefSeq" id="WP_107939412.1">
    <property type="nucleotide sequence ID" value="NZ_QANS01000002.1"/>
</dbReference>
<reference evidence="4 5" key="1">
    <citation type="submission" date="2018-04" db="EMBL/GenBank/DDBJ databases">
        <title>Novel species isolated from glacier.</title>
        <authorList>
            <person name="Liu Q."/>
            <person name="Xin Y.-H."/>
        </authorList>
    </citation>
    <scope>NUCLEOTIDE SEQUENCE [LARGE SCALE GENOMIC DNA]</scope>
    <source>
        <strain evidence="4 5">GT1R17</strain>
    </source>
</reference>
<dbReference type="AlphaFoldDB" id="A0A2T5MI29"/>
<dbReference type="PANTHER" id="PTHR43391">
    <property type="entry name" value="RETINOL DEHYDROGENASE-RELATED"/>
    <property type="match status" value="1"/>
</dbReference>
<gene>
    <name evidence="4" type="ORF">CJD38_06050</name>
</gene>
<dbReference type="EMBL" id="QANS01000002">
    <property type="protein sequence ID" value="PTU32220.1"/>
    <property type="molecule type" value="Genomic_DNA"/>
</dbReference>
<accession>A0A2T5MI29</accession>
<dbReference type="PRINTS" id="PR00080">
    <property type="entry name" value="SDRFAMILY"/>
</dbReference>
<dbReference type="InterPro" id="IPR036291">
    <property type="entry name" value="NAD(P)-bd_dom_sf"/>
</dbReference>
<evidence type="ECO:0000256" key="2">
    <source>
        <dbReference type="ARBA" id="ARBA00023002"/>
    </source>
</evidence>
<dbReference type="InterPro" id="IPR002347">
    <property type="entry name" value="SDR_fam"/>
</dbReference>
<comment type="similarity">
    <text evidence="1 3">Belongs to the short-chain dehydrogenases/reductases (SDR) family.</text>
</comment>
<keyword evidence="5" id="KW-1185">Reference proteome</keyword>
<dbReference type="PANTHER" id="PTHR43391:SF82">
    <property type="entry name" value="OXIDOREDUCTASE SADH-RELATED"/>
    <property type="match status" value="1"/>
</dbReference>
<keyword evidence="2" id="KW-0560">Oxidoreductase</keyword>
<dbReference type="Gene3D" id="3.40.50.720">
    <property type="entry name" value="NAD(P)-binding Rossmann-like Domain"/>
    <property type="match status" value="1"/>
</dbReference>
<dbReference type="Pfam" id="PF00106">
    <property type="entry name" value="adh_short"/>
    <property type="match status" value="1"/>
</dbReference>
<dbReference type="PRINTS" id="PR00081">
    <property type="entry name" value="GDHRDH"/>
</dbReference>
<evidence type="ECO:0000313" key="4">
    <source>
        <dbReference type="EMBL" id="PTU32220.1"/>
    </source>
</evidence>
<dbReference type="Proteomes" id="UP000244248">
    <property type="component" value="Unassembled WGS sequence"/>
</dbReference>
<organism evidence="4 5">
    <name type="scientific">Stenotrophobium rhamnosiphilum</name>
    <dbReference type="NCBI Taxonomy" id="2029166"/>
    <lineage>
        <taxon>Bacteria</taxon>
        <taxon>Pseudomonadati</taxon>
        <taxon>Pseudomonadota</taxon>
        <taxon>Gammaproteobacteria</taxon>
        <taxon>Nevskiales</taxon>
        <taxon>Nevskiaceae</taxon>
        <taxon>Stenotrophobium</taxon>
    </lineage>
</organism>
<dbReference type="NCBIfam" id="NF006123">
    <property type="entry name" value="PRK08267.1"/>
    <property type="match status" value="1"/>
</dbReference>